<proteinExistence type="predicted"/>
<keyword evidence="4" id="KW-1185">Reference proteome</keyword>
<feature type="compositionally biased region" description="Low complexity" evidence="1">
    <location>
        <begin position="60"/>
        <end position="72"/>
    </location>
</feature>
<dbReference type="EMBL" id="JBHXOF010000001">
    <property type="protein sequence ID" value="MFD4211922.1"/>
    <property type="molecule type" value="Genomic_DNA"/>
</dbReference>
<reference evidence="3 4" key="1">
    <citation type="submission" date="2024-09" db="EMBL/GenBank/DDBJ databases">
        <title>The Natural Products Discovery Center: Release of the First 8490 Sequenced Strains for Exploring Actinobacteria Biosynthetic Diversity.</title>
        <authorList>
            <person name="Kalkreuter E."/>
            <person name="Kautsar S.A."/>
            <person name="Yang D."/>
            <person name="Bader C.D."/>
            <person name="Teijaro C.N."/>
            <person name="Fluegel L."/>
            <person name="Davis C.M."/>
            <person name="Simpson J.R."/>
            <person name="Lauterbach L."/>
            <person name="Steele A.D."/>
            <person name="Gui C."/>
            <person name="Meng S."/>
            <person name="Li G."/>
            <person name="Viehrig K."/>
            <person name="Ye F."/>
            <person name="Su P."/>
            <person name="Kiefer A.F."/>
            <person name="Nichols A."/>
            <person name="Cepeda A.J."/>
            <person name="Yan W."/>
            <person name="Fan B."/>
            <person name="Jiang Y."/>
            <person name="Adhikari A."/>
            <person name="Zheng C.-J."/>
            <person name="Schuster L."/>
            <person name="Cowan T.M."/>
            <person name="Smanski M.J."/>
            <person name="Chevrette M.G."/>
            <person name="De Carvalho L.P.S."/>
            <person name="Shen B."/>
        </authorList>
    </citation>
    <scope>NUCLEOTIDE SEQUENCE [LARGE SCALE GENOMIC DNA]</scope>
    <source>
        <strain evidence="3 4">NPDC058546</strain>
    </source>
</reference>
<organism evidence="3 4">
    <name type="scientific">Streptomyces sindenensis</name>
    <dbReference type="NCBI Taxonomy" id="67363"/>
    <lineage>
        <taxon>Bacteria</taxon>
        <taxon>Bacillati</taxon>
        <taxon>Actinomycetota</taxon>
        <taxon>Actinomycetes</taxon>
        <taxon>Kitasatosporales</taxon>
        <taxon>Streptomycetaceae</taxon>
        <taxon>Streptomyces</taxon>
    </lineage>
</organism>
<evidence type="ECO:0000256" key="1">
    <source>
        <dbReference type="SAM" id="MobiDB-lite"/>
    </source>
</evidence>
<feature type="region of interest" description="Disordered" evidence="1">
    <location>
        <begin position="1"/>
        <end position="439"/>
    </location>
</feature>
<keyword evidence="2" id="KW-0472">Membrane</keyword>
<feature type="compositionally biased region" description="Gly residues" evidence="1">
    <location>
        <begin position="186"/>
        <end position="221"/>
    </location>
</feature>
<feature type="compositionally biased region" description="Low complexity" evidence="1">
    <location>
        <begin position="122"/>
        <end position="133"/>
    </location>
</feature>
<evidence type="ECO:0000256" key="2">
    <source>
        <dbReference type="SAM" id="Phobius"/>
    </source>
</evidence>
<feature type="compositionally biased region" description="Low complexity" evidence="1">
    <location>
        <begin position="427"/>
        <end position="437"/>
    </location>
</feature>
<feature type="transmembrane region" description="Helical" evidence="2">
    <location>
        <begin position="444"/>
        <end position="465"/>
    </location>
</feature>
<accession>A0ABW6EC46</accession>
<dbReference type="RefSeq" id="WP_189517828.1">
    <property type="nucleotide sequence ID" value="NZ_BMSG01000001.1"/>
</dbReference>
<evidence type="ECO:0000313" key="3">
    <source>
        <dbReference type="EMBL" id="MFD4211922.1"/>
    </source>
</evidence>
<evidence type="ECO:0000313" key="4">
    <source>
        <dbReference type="Proteomes" id="UP001598251"/>
    </source>
</evidence>
<sequence length="753" mass="73252">MSRETDSSSSGPQGRGGAAYPSGTPPYGSRQYPSLHPSRDGSDENPESVDPPRPEEPKTETTLTTRIRINIPGSRPIPPVVMRTPMAESDISGGGRSDAERTGATPRPGTPPAAPGAGGNASPGAGSPDRSGGPSAGSNGGAPADRSGDGGPATDPTPAEKPAREKSGSDWFAPRKAPTAGPATAGQGGPGAGAPGGPGGQGGPGSGGLGGPAPGGMGGPAPAGPPGPGSGGPAGPGPGGPGGPGGASDGGAGRSRPDLPYFSDAPKSGGGPGAPGSGPGRSALDSYGTEPPGGGPRATPGSGARTPGPSGPTTGPATGTSSLTPNLDGVPGLGGPGPMVPGTPGGVPPRMSDDTAILTPQAPAPEPGPGGHVSGDTLTSGIPVVPSEPRTPFPGGPGTPGAPVTGHGGPGGPGVPTPGPAAPRPASPTASAPAAPAKKGRSKLVLLGVAAVVLLGIAYGAGLLLNHAEVPKGTTVLGVDIGGGTKEEAVTKLEAALGERAKTPLTLSVDGKEEKLDPEKAGLTLDSQETVRGAAGSDYNPVSVIGSLFGGERPADPVIPVDEEKLGVALTDLAGASGSANDGTIRFEPNKAVAVPGKPGKKLDAGQSLISVRDAYRAQVQTGKARVVELPVTISQPTITKAELDRAMREFAQPAMSGLITIKAGPKQIQFGPARSLPQILSMKPVDGRLVDVYDKKAIDTLLDGVFDGIMAVKADGKKHQVGPDDVAQAMKTALTGKTPAERTVTISLTGEG</sequence>
<protein>
    <recommendedName>
        <fullName evidence="5">Peptidoglycan binding domain-containing protein</fullName>
    </recommendedName>
</protein>
<feature type="compositionally biased region" description="Gly residues" evidence="1">
    <location>
        <begin position="268"/>
        <end position="279"/>
    </location>
</feature>
<gene>
    <name evidence="3" type="ORF">ACFWSS_03290</name>
</gene>
<feature type="compositionally biased region" description="Gly residues" evidence="1">
    <location>
        <begin position="242"/>
        <end position="253"/>
    </location>
</feature>
<evidence type="ECO:0008006" key="5">
    <source>
        <dbReference type="Google" id="ProtNLM"/>
    </source>
</evidence>
<comment type="caution">
    <text evidence="3">The sequence shown here is derived from an EMBL/GenBank/DDBJ whole genome shotgun (WGS) entry which is preliminary data.</text>
</comment>
<keyword evidence="2" id="KW-0812">Transmembrane</keyword>
<dbReference type="Proteomes" id="UP001598251">
    <property type="component" value="Unassembled WGS sequence"/>
</dbReference>
<keyword evidence="2" id="KW-1133">Transmembrane helix</keyword>
<feature type="compositionally biased region" description="Pro residues" evidence="1">
    <location>
        <begin position="413"/>
        <end position="426"/>
    </location>
</feature>
<name>A0ABW6EC46_9ACTN</name>
<feature type="compositionally biased region" description="Basic and acidic residues" evidence="1">
    <location>
        <begin position="50"/>
        <end position="59"/>
    </location>
</feature>
<feature type="compositionally biased region" description="Low complexity" evidence="1">
    <location>
        <begin position="298"/>
        <end position="325"/>
    </location>
</feature>